<evidence type="ECO:0000313" key="4">
    <source>
        <dbReference type="EMBL" id="THD76920.1"/>
    </source>
</evidence>
<feature type="region of interest" description="Disordered" evidence="3">
    <location>
        <begin position="855"/>
        <end position="875"/>
    </location>
</feature>
<dbReference type="SUPFAM" id="SSF51120">
    <property type="entry name" value="beta-Roll"/>
    <property type="match status" value="6"/>
</dbReference>
<dbReference type="InterPro" id="IPR011049">
    <property type="entry name" value="Serralysin-like_metalloprot_C"/>
</dbReference>
<dbReference type="OrthoDB" id="7727094at2"/>
<dbReference type="GO" id="GO:0005576">
    <property type="term" value="C:extracellular region"/>
    <property type="evidence" value="ECO:0007669"/>
    <property type="project" value="UniProtKB-SubCell"/>
</dbReference>
<dbReference type="InterPro" id="IPR001343">
    <property type="entry name" value="Hemolysn_Ca-bd"/>
</dbReference>
<feature type="compositionally biased region" description="Gly residues" evidence="3">
    <location>
        <begin position="855"/>
        <end position="866"/>
    </location>
</feature>
<name>A0A4S3ME07_9RHOB</name>
<dbReference type="GO" id="GO:0005509">
    <property type="term" value="F:calcium ion binding"/>
    <property type="evidence" value="ECO:0007669"/>
    <property type="project" value="InterPro"/>
</dbReference>
<gene>
    <name evidence="4" type="ORF">E7681_03500</name>
</gene>
<evidence type="ECO:0000313" key="5">
    <source>
        <dbReference type="Proteomes" id="UP000306113"/>
    </source>
</evidence>
<dbReference type="AlphaFoldDB" id="A0A4S3ME07"/>
<dbReference type="Proteomes" id="UP000306113">
    <property type="component" value="Unassembled WGS sequence"/>
</dbReference>
<reference evidence="4 5" key="1">
    <citation type="submission" date="2019-04" db="EMBL/GenBank/DDBJ databases">
        <title>Draft genome sequence of Youngimonas vesicularis.</title>
        <authorList>
            <person name="Hameed A."/>
        </authorList>
    </citation>
    <scope>NUCLEOTIDE SEQUENCE [LARGE SCALE GENOMIC DNA]</scope>
    <source>
        <strain evidence="4 5">CC-AMW-E</strain>
    </source>
</reference>
<evidence type="ECO:0000256" key="3">
    <source>
        <dbReference type="SAM" id="MobiDB-lite"/>
    </source>
</evidence>
<dbReference type="PANTHER" id="PTHR38340:SF1">
    <property type="entry name" value="S-LAYER PROTEIN"/>
    <property type="match status" value="1"/>
</dbReference>
<comment type="caution">
    <text evidence="4">The sequence shown here is derived from an EMBL/GenBank/DDBJ whole genome shotgun (WGS) entry which is preliminary data.</text>
</comment>
<keyword evidence="5" id="KW-1185">Reference proteome</keyword>
<dbReference type="EMBL" id="SSMD01000001">
    <property type="protein sequence ID" value="THD76920.1"/>
    <property type="molecule type" value="Genomic_DNA"/>
</dbReference>
<evidence type="ECO:0000256" key="1">
    <source>
        <dbReference type="ARBA" id="ARBA00004613"/>
    </source>
</evidence>
<accession>A0A4S3ME07</accession>
<protein>
    <submittedName>
        <fullName evidence="4">Calcium-binding protein</fullName>
    </submittedName>
</protein>
<dbReference type="PRINTS" id="PR00313">
    <property type="entry name" value="CABNDNGRPT"/>
</dbReference>
<comment type="subcellular location">
    <subcellularLocation>
        <location evidence="1">Secreted</location>
    </subcellularLocation>
</comment>
<evidence type="ECO:0000256" key="2">
    <source>
        <dbReference type="ARBA" id="ARBA00022525"/>
    </source>
</evidence>
<organism evidence="4 5">
    <name type="scientific">Thalassobius vesicularis</name>
    <dbReference type="NCBI Taxonomy" id="1294297"/>
    <lineage>
        <taxon>Bacteria</taxon>
        <taxon>Pseudomonadati</taxon>
        <taxon>Pseudomonadota</taxon>
        <taxon>Alphaproteobacteria</taxon>
        <taxon>Rhodobacterales</taxon>
        <taxon>Roseobacteraceae</taxon>
        <taxon>Thalassovita</taxon>
    </lineage>
</organism>
<dbReference type="InterPro" id="IPR050557">
    <property type="entry name" value="RTX_toxin/Mannuronan_C5-epim"/>
</dbReference>
<dbReference type="PROSITE" id="PS00330">
    <property type="entry name" value="HEMOLYSIN_CALCIUM"/>
    <property type="match status" value="5"/>
</dbReference>
<dbReference type="PANTHER" id="PTHR38340">
    <property type="entry name" value="S-LAYER PROTEIN"/>
    <property type="match status" value="1"/>
</dbReference>
<sequence length="1112" mass="112621">MLVWQAFWGTHRMLITYTGSDNVFFGTAFFGPFGQDVTLLSGTSTQIVVQQPDTGVITVATGTGFTFDGTGQPTGGTVTGFSMSLNGTVQTTITDISWNLVAFISALDEIDQNENYAPMGALFSASPIVVDASTATGGFDFSDIADLSPFITATITITGSSHDDTLMGGAANDTINAGANDGNDLIGGSGGNDVYDFGDADSNSYYTLTYEMQTGPIVVTLDGVAGQGTVTGSGTDTLNNINAAMTASDGGLAIVGTGSNDTFNVTTTGTQWASVVGGAGNDTFNLTLGSGMRVDFRSIVEMGATQGLIMDLSTGVVSNDGFGGTDQINVTGSGRLEIRATNNTDQITGSSRNESFILELGNDTLDAGAGFDRLRYDRGGVEYVTVDLSTGLISGVWYGSAFIHTVSGVEWVRGSRTGNDQLIGDGNANRLEGMGGNDTLNGMGGGDTLIGGDGNDLIIGNDFDNIWAGGGDDTIDLSAVTGAGWVFISYSDVTAPVIFNIDGTANTGSVTGAGSDTIININNALYGDGLDTEGTDGDDTFNVTLAAGQWMSMHGRDGVDTYNIAGSGSVRLNFRGGNGADVDLSSGTVNDDGFGNVEVINGTVWELRGSNADDTFTGSANNESFILEGGNDVLDGGLGFDRLRFDRSGMSAVVVNLLAGTATGSFNGSSFSHSITGIEWVRGTGFADEITGNNDGNRLEGRGGNDTLYGLGGNDTLTTRDGWGVLYGGDGDDVLTADQWGDMLNGGAGHDTLDAGGGDDELWGMAGDDSMLGGAGNDRLGGGDGNDTLIGDTGLDTAFGGNGNDVLNGGDGNDQLWGDGDNDTLYGGLGNDTLGGGTGDDQLWGNDGADTLYGGAGNDQLGGGTGNDELWGADGGDTLFGGDGIDTLGGGTGYDQLWGDAGDDLIYGGLGNDTIGGGDGNDELWGGDQNDTIYGGLGDDLLGGGTGNDELWGGSGQNTIYAGQGNDTLGGGVDDDELWGGAGDDLFYAGGGNDTVAGEAGNDSLYGGLGDDTLIGGEGDDVMTGGGGADRFVFRTGFGNDVATDFSLAQSDELALDDALWASYGTLTAAQVIAQFGSVSGGNVVFTFDGGEVITLNGLGSLAGLDSHIVII</sequence>
<keyword evidence="2" id="KW-0964">Secreted</keyword>
<dbReference type="Gene3D" id="2.150.10.10">
    <property type="entry name" value="Serralysin-like metalloprotease, C-terminal"/>
    <property type="match status" value="7"/>
</dbReference>
<dbReference type="InterPro" id="IPR018511">
    <property type="entry name" value="Hemolysin-typ_Ca-bd_CS"/>
</dbReference>
<dbReference type="Pfam" id="PF00353">
    <property type="entry name" value="HemolysinCabind"/>
    <property type="match status" value="12"/>
</dbReference>
<proteinExistence type="predicted"/>